<feature type="compositionally biased region" description="Acidic residues" evidence="1">
    <location>
        <begin position="241"/>
        <end position="251"/>
    </location>
</feature>
<keyword evidence="2" id="KW-0472">Membrane</keyword>
<feature type="compositionally biased region" description="Low complexity" evidence="1">
    <location>
        <begin position="112"/>
        <end position="132"/>
    </location>
</feature>
<accession>A0AAE6WG07</accession>
<dbReference type="AlphaFoldDB" id="A0AAE6WG07"/>
<evidence type="ECO:0000256" key="2">
    <source>
        <dbReference type="SAM" id="Phobius"/>
    </source>
</evidence>
<dbReference type="EMBL" id="CP040852">
    <property type="protein sequence ID" value="QIA88888.1"/>
    <property type="molecule type" value="Genomic_DNA"/>
</dbReference>
<keyword evidence="2" id="KW-1133">Transmembrane helix</keyword>
<evidence type="ECO:0000313" key="4">
    <source>
        <dbReference type="Proteomes" id="UP000463931"/>
    </source>
</evidence>
<feature type="region of interest" description="Disordered" evidence="1">
    <location>
        <begin position="74"/>
        <end position="138"/>
    </location>
</feature>
<name>A0AAE6WG07_9LACO</name>
<feature type="transmembrane region" description="Helical" evidence="2">
    <location>
        <begin position="45"/>
        <end position="66"/>
    </location>
</feature>
<protein>
    <submittedName>
        <fullName evidence="3">Zinc ribbon domain-containing protein</fullName>
    </submittedName>
</protein>
<reference evidence="3 4" key="1">
    <citation type="journal article" date="2019" name="Nat. Med.">
        <title>Preventing dysbiosis of the neonatal mouse intestinal microbiome protects against late-onset sepsis.</title>
        <authorList>
            <person name="Singer J.R."/>
            <person name="Blosser E.G."/>
            <person name="Zindl C.L."/>
            <person name="Silberger D.J."/>
            <person name="Conlan S."/>
            <person name="Laufer V.A."/>
            <person name="DiToro D."/>
            <person name="Deming C."/>
            <person name="Kumar R."/>
            <person name="Morrow C.D."/>
            <person name="Segre J.A."/>
            <person name="Gray M.J."/>
            <person name="Randolph D.A."/>
            <person name="Weaver C.T."/>
        </authorList>
    </citation>
    <scope>NUCLEOTIDE SEQUENCE [LARGE SCALE GENOMIC DNA]</scope>
    <source>
        <strain evidence="3 4">V10</strain>
    </source>
</reference>
<dbReference type="InterPro" id="IPR026870">
    <property type="entry name" value="Zinc_ribbon_dom"/>
</dbReference>
<keyword evidence="2" id="KW-0812">Transmembrane</keyword>
<evidence type="ECO:0000256" key="1">
    <source>
        <dbReference type="SAM" id="MobiDB-lite"/>
    </source>
</evidence>
<gene>
    <name evidence="3" type="ORF">FEE40_01025</name>
</gene>
<dbReference type="Pfam" id="PF13240">
    <property type="entry name" value="Zn_Ribbon_1"/>
    <property type="match status" value="1"/>
</dbReference>
<feature type="compositionally biased region" description="Polar residues" evidence="1">
    <location>
        <begin position="229"/>
        <end position="240"/>
    </location>
</feature>
<dbReference type="Proteomes" id="UP000463931">
    <property type="component" value="Chromosome"/>
</dbReference>
<feature type="region of interest" description="Disordered" evidence="1">
    <location>
        <begin position="229"/>
        <end position="251"/>
    </location>
</feature>
<evidence type="ECO:0000313" key="3">
    <source>
        <dbReference type="EMBL" id="QIA88888.1"/>
    </source>
</evidence>
<sequence length="251" mass="26800">MQCPNCGKNNLPNAKFCENCGQSLGPMQQDLIQPLPPKKSNAGKYILGIVIGLLLSLLAVGVIILVNNSYAKRPATDSPKIKKVVVKDPGSSQEKKSASKKESSSERKKASSTEVKNSSSSSQSENSRVPSPVLADGQMTSWTTNLAGTGDEEILVIQGTDQVTMSHNTAGPSGTNMHNDGTFTIENANADGTSFTIDTVGDVTISGDTLTLDRQGHQVTYHFKTYTQSDAGAKQTTPDSYNDDDDYYEAD</sequence>
<organism evidence="3 4">
    <name type="scientific">Ligilactobacillus murinus</name>
    <dbReference type="NCBI Taxonomy" id="1622"/>
    <lineage>
        <taxon>Bacteria</taxon>
        <taxon>Bacillati</taxon>
        <taxon>Bacillota</taxon>
        <taxon>Bacilli</taxon>
        <taxon>Lactobacillales</taxon>
        <taxon>Lactobacillaceae</taxon>
        <taxon>Ligilactobacillus</taxon>
    </lineage>
</organism>
<proteinExistence type="predicted"/>
<feature type="compositionally biased region" description="Basic and acidic residues" evidence="1">
    <location>
        <begin position="93"/>
        <end position="111"/>
    </location>
</feature>
<dbReference type="RefSeq" id="WP_163588071.1">
    <property type="nucleotide sequence ID" value="NZ_CP040852.1"/>
</dbReference>